<evidence type="ECO:0000259" key="3">
    <source>
        <dbReference type="Pfam" id="PF08620"/>
    </source>
</evidence>
<dbReference type="PANTHER" id="PTHR21483">
    <property type="entry name" value="RNA POLYMERASE II-ASSOCIATED PROTEIN 1"/>
    <property type="match status" value="1"/>
</dbReference>
<feature type="region of interest" description="Disordered" evidence="2">
    <location>
        <begin position="1"/>
        <end position="33"/>
    </location>
</feature>
<feature type="region of interest" description="Disordered" evidence="2">
    <location>
        <begin position="54"/>
        <end position="153"/>
    </location>
</feature>
<feature type="compositionally biased region" description="Polar residues" evidence="2">
    <location>
        <begin position="171"/>
        <end position="192"/>
    </location>
</feature>
<reference evidence="5 6" key="1">
    <citation type="journal article" date="2022" name="G3 (Bethesda)">
        <title>Enemy or ally: a genomic approach to elucidate the lifestyle of Phyllosticta citrichinaensis.</title>
        <authorList>
            <person name="Buijs V.A."/>
            <person name="Groenewald J.Z."/>
            <person name="Haridas S."/>
            <person name="LaButti K.M."/>
            <person name="Lipzen A."/>
            <person name="Martin F.M."/>
            <person name="Barry K."/>
            <person name="Grigoriev I.V."/>
            <person name="Crous P.W."/>
            <person name="Seidl M.F."/>
        </authorList>
    </citation>
    <scope>NUCLEOTIDE SEQUENCE [LARGE SCALE GENOMIC DNA]</scope>
    <source>
        <strain evidence="5 6">CBS 129764</strain>
    </source>
</reference>
<accession>A0ABR1Y235</accession>
<evidence type="ECO:0000313" key="6">
    <source>
        <dbReference type="Proteomes" id="UP001456524"/>
    </source>
</evidence>
<gene>
    <name evidence="5" type="ORF">IWX90DRAFT_380212</name>
</gene>
<dbReference type="EMBL" id="JBBWUH010000002">
    <property type="protein sequence ID" value="KAK8175054.1"/>
    <property type="molecule type" value="Genomic_DNA"/>
</dbReference>
<feature type="compositionally biased region" description="Basic residues" evidence="2">
    <location>
        <begin position="73"/>
        <end position="88"/>
    </location>
</feature>
<feature type="region of interest" description="Disordered" evidence="2">
    <location>
        <begin position="242"/>
        <end position="266"/>
    </location>
</feature>
<organism evidence="5 6">
    <name type="scientific">Phyllosticta citrichinensis</name>
    <dbReference type="NCBI Taxonomy" id="1130410"/>
    <lineage>
        <taxon>Eukaryota</taxon>
        <taxon>Fungi</taxon>
        <taxon>Dikarya</taxon>
        <taxon>Ascomycota</taxon>
        <taxon>Pezizomycotina</taxon>
        <taxon>Dothideomycetes</taxon>
        <taxon>Dothideomycetes incertae sedis</taxon>
        <taxon>Botryosphaeriales</taxon>
        <taxon>Phyllostictaceae</taxon>
        <taxon>Phyllosticta</taxon>
    </lineage>
</organism>
<feature type="domain" description="RPAP1 C-terminal" evidence="3">
    <location>
        <begin position="321"/>
        <end position="388"/>
    </location>
</feature>
<evidence type="ECO:0000313" key="5">
    <source>
        <dbReference type="EMBL" id="KAK8175054.1"/>
    </source>
</evidence>
<feature type="compositionally biased region" description="Basic and acidic residues" evidence="2">
    <location>
        <begin position="193"/>
        <end position="202"/>
    </location>
</feature>
<evidence type="ECO:0000256" key="2">
    <source>
        <dbReference type="SAM" id="MobiDB-lite"/>
    </source>
</evidence>
<evidence type="ECO:0000259" key="4">
    <source>
        <dbReference type="Pfam" id="PF08621"/>
    </source>
</evidence>
<dbReference type="PANTHER" id="PTHR21483:SF18">
    <property type="entry name" value="RNA POLYMERASE II-ASSOCIATED PROTEIN 1"/>
    <property type="match status" value="1"/>
</dbReference>
<feature type="domain" description="RPAP1 N-terminal" evidence="4">
    <location>
        <begin position="129"/>
        <end position="173"/>
    </location>
</feature>
<name>A0ABR1Y235_9PEZI</name>
<dbReference type="InterPro" id="IPR039913">
    <property type="entry name" value="RPAP1/Rba50"/>
</dbReference>
<proteinExistence type="inferred from homology"/>
<keyword evidence="6" id="KW-1185">Reference proteome</keyword>
<comment type="caution">
    <text evidence="5">The sequence shown here is derived from an EMBL/GenBank/DDBJ whole genome shotgun (WGS) entry which is preliminary data.</text>
</comment>
<dbReference type="Pfam" id="PF08621">
    <property type="entry name" value="RPAP1_N"/>
    <property type="match status" value="1"/>
</dbReference>
<comment type="similarity">
    <text evidence="1">Belongs to the RPAP1 family.</text>
</comment>
<feature type="compositionally biased region" description="Pro residues" evidence="2">
    <location>
        <begin position="249"/>
        <end position="265"/>
    </location>
</feature>
<evidence type="ECO:0000256" key="1">
    <source>
        <dbReference type="ARBA" id="ARBA00009953"/>
    </source>
</evidence>
<dbReference type="InterPro" id="IPR013930">
    <property type="entry name" value="RPAP1_N"/>
</dbReference>
<dbReference type="Proteomes" id="UP001456524">
    <property type="component" value="Unassembled WGS sequence"/>
</dbReference>
<dbReference type="InterPro" id="IPR013929">
    <property type="entry name" value="RPAP1_C"/>
</dbReference>
<feature type="compositionally biased region" description="Low complexity" evidence="2">
    <location>
        <begin position="57"/>
        <end position="68"/>
    </location>
</feature>
<sequence length="478" mass="52256">MSTISKGDRFHLNFDDPERGLLGDRVDPDHDHAADDIPVAALSAFSFIGDVQERAAKAPSAPSMKPTPTGFPAHKKRTRVSAFKKQRSHQPSQDADGATPHAPTPASVPKSPSPPAPQNEETFDETERQRIDEENRQRLAEMTPDEIEAERQELFANLNPKFLERMLQRANLDQGSNETNFTPSTDATTRQQEPSRKRDPAAAKRRVAFAEEEPLESPMAPKPATVVDEADDETQPAPSISTIQENAMPPAPSIHFPQPPQPPTLDPNSPNFLEDLHAKYFPNLPADPSSLSWAAPLPTPDSAADRASPYHPSLSTLDAADIRFDFNGAMVPPRAARALPVTLGLHHHGAAPEAAGYTIPELALLARSAVPAQRCMAIQTLGRLLYRLGRGEFGVEGTIEVDGPEVLNEGYEAQLEAQNGRDLADLAKGLWEQVDEHRVVETLSEEVNRRGGHLTAKACAEEALWLWRKGGGRKKRAV</sequence>
<feature type="compositionally biased region" description="Basic and acidic residues" evidence="2">
    <location>
        <begin position="125"/>
        <end position="139"/>
    </location>
</feature>
<feature type="region of interest" description="Disordered" evidence="2">
    <location>
        <begin position="167"/>
        <end position="222"/>
    </location>
</feature>
<protein>
    <submittedName>
        <fullName evidence="5">RPAP1-like protein</fullName>
    </submittedName>
</protein>
<dbReference type="Pfam" id="PF08620">
    <property type="entry name" value="RPAP1_C"/>
    <property type="match status" value="1"/>
</dbReference>